<dbReference type="SUPFAM" id="SSF57535">
    <property type="entry name" value="Complement control module/SCR domain"/>
    <property type="match status" value="13"/>
</dbReference>
<feature type="domain" description="Sushi" evidence="6">
    <location>
        <begin position="912"/>
        <end position="987"/>
    </location>
</feature>
<feature type="domain" description="Sushi" evidence="6">
    <location>
        <begin position="1221"/>
        <end position="1286"/>
    </location>
</feature>
<keyword evidence="3 4" id="KW-1015">Disulfide bond</keyword>
<sequence length="1361" mass="151969">MHSVFCLLLLIIYFVNWSLPATIKCSQPSLNPRPRHCRKSCKNDENCKRSNKRCLCDGECGLSCVNPTATCHPLLDIRNGFVRVPSEFLFDSNAEYGCNEGFVLVGPSQRRCQGNREWSGAKPTCRLQTKCGPPPEIPYARHYGTAINGQYELNDQVPYNCVNGYVQTSTGSGEPIAKCLLNRKNVAQWYGPDIKCNAQSCPDPGVPLNGFRTGDLFQYPHNIEFSCSAGFRLVGSAYRTCTSKGEWTGQTAICKPTECQRPADPLHGTVLGSSLTYQSMVTYSCNEGYRLVGQVQRICLAEGVWAGQEPRCEEIRCPPLPVLHNGYIEGEETNFGAIVVFRCLEAMSHVGAPYAKCEESGQWSHMPPKCLAGCKIPAITSGRINNHEEGEHISHGSELLIQCNPKHETRSGAQIVCNNGTWSHIPQCIPLRCRSWPPRVSNSHVMFTKSNHGTIAKYYCRHGYRPSTPGNQVKCLYGQWNREGPPFRCLAMSCEHPSKVYGNLQGGQIMLEGQMGAYDFADYIHRVPEGRAISFSCHKGNLLIGPPKASCANGLWRPTIKPKCVSQRHPDMEGTIIWARKKRSITECPAINSDDTREVTIKGQHIQVKCNKGYRNMVITSKCINKEWKPEIKECERKRCKVPSRLHAFFVSPKDGKILGSGETFEEPLTLICLQGFHPQGSTKMTCSDGKIINPPGFCVPKPCPLLQIPYGIYLNASVEKIDHDQSVVLSCGGNTMEIGCKYGELEPQPVCDGLRIAAPKMVKVSHCDRPEVQTKPAEIYYLSENDSKDKVHLNFDRSIFPNGTIMHFGCDSTEEEAAAIRCENGEWISLLGECVKTSTVGVEKIDSSLCMTPKMENGKTVSNVPNWATLKHPVFFPHGSSLIVSCSQTEIYDRFEEWKCRRGKWHKKGFINCPTTNICEFKVDTSSKLNVFFDQGRDYVYFNSKFPERSRLLFSCKDHFMSKLRGPVSAECKAGEWSPSIPYCNSLDVLNQKGDSPAIYFRVDKGNFFITPVGTLLVNRSTTVHLYCFYPRSGSESPQWESSSPYRSYPQRWVKGVHPEFKEADALELLITVAQPEDNSIFYCILPNHQRSGVRLEVADHTCRPIYNTSSLRVHSSVKSTFPGGIIHFSCVNGYELKGPRSVTCLEGGSWSHFPPNCQVKLCPPLVIEDPKLTCAVTSHKFGGIAQCNCAVGFVLNGSNALHCSDTSQWSDPVPSCKKILCPKPPIPENGFVFDARNVPLEDLKSNYSAGTVIIFGCKPGFMVSGTDFIVCEKSGIWSHLQTECNAYCKYPQTTPEVMSTQPRRDYYLTGEKIVFICKSNQLRLRSENVLECLNDGQWSRSAPTCVQRRRNGNNTDLFK</sequence>
<dbReference type="CDD" id="cd00033">
    <property type="entry name" value="CCP"/>
    <property type="match status" value="10"/>
</dbReference>
<dbReference type="InterPro" id="IPR035976">
    <property type="entry name" value="Sushi/SCR/CCP_sf"/>
</dbReference>
<feature type="disulfide bond" evidence="4">
    <location>
        <begin position="1132"/>
        <end position="1159"/>
    </location>
</feature>
<feature type="domain" description="Sushi" evidence="6">
    <location>
        <begin position="1102"/>
        <end position="1161"/>
    </location>
</feature>
<protein>
    <submittedName>
        <fullName evidence="9">Locomotion-related protein Hikaru genki</fullName>
    </submittedName>
</protein>
<dbReference type="InterPro" id="IPR051277">
    <property type="entry name" value="SEZ6_CSMD_C4BPB_Regulators"/>
</dbReference>
<evidence type="ECO:0000313" key="8">
    <source>
        <dbReference type="Proteomes" id="UP000095284"/>
    </source>
</evidence>
<feature type="domain" description="Sushi" evidence="6">
    <location>
        <begin position="257"/>
        <end position="314"/>
    </location>
</feature>
<dbReference type="PANTHER" id="PTHR45656">
    <property type="entry name" value="PROTEIN CBR-CLEC-78"/>
    <property type="match status" value="1"/>
</dbReference>
<dbReference type="PROSITE" id="PS50923">
    <property type="entry name" value="SUSHI"/>
    <property type="match status" value="12"/>
</dbReference>
<dbReference type="GO" id="GO:0030414">
    <property type="term" value="F:peptidase inhibitor activity"/>
    <property type="evidence" value="ECO:0007669"/>
    <property type="project" value="InterPro"/>
</dbReference>
<keyword evidence="1 5" id="KW-0732">Signal</keyword>
<feature type="domain" description="WAP" evidence="7">
    <location>
        <begin position="16"/>
        <end position="68"/>
    </location>
</feature>
<feature type="disulfide bond" evidence="4">
    <location>
        <begin position="98"/>
        <end position="125"/>
    </location>
</feature>
<keyword evidence="2" id="KW-0677">Repeat</keyword>
<dbReference type="SMART" id="SM00032">
    <property type="entry name" value="CCP"/>
    <property type="match status" value="16"/>
</dbReference>
<feature type="disulfide bond" evidence="4">
    <location>
        <begin position="537"/>
        <end position="564"/>
    </location>
</feature>
<dbReference type="PROSITE" id="PS51390">
    <property type="entry name" value="WAP"/>
    <property type="match status" value="1"/>
</dbReference>
<feature type="disulfide bond" evidence="4">
    <location>
        <begin position="1191"/>
        <end position="1218"/>
    </location>
</feature>
<name>A0A1I7SMV3_BURXY</name>
<dbReference type="PANTHER" id="PTHR45656:SF4">
    <property type="entry name" value="PROTEIN CBR-CLEC-78"/>
    <property type="match status" value="1"/>
</dbReference>
<feature type="disulfide bond" evidence="4">
    <location>
        <begin position="343"/>
        <end position="370"/>
    </location>
</feature>
<evidence type="ECO:0000256" key="5">
    <source>
        <dbReference type="SAM" id="SignalP"/>
    </source>
</evidence>
<feature type="domain" description="Sushi" evidence="6">
    <location>
        <begin position="492"/>
        <end position="566"/>
    </location>
</feature>
<evidence type="ECO:0000259" key="6">
    <source>
        <dbReference type="PROSITE" id="PS50923"/>
    </source>
</evidence>
<dbReference type="InterPro" id="IPR008197">
    <property type="entry name" value="WAP_dom"/>
</dbReference>
<feature type="signal peptide" evidence="5">
    <location>
        <begin position="1"/>
        <end position="20"/>
    </location>
</feature>
<feature type="domain" description="Sushi" evidence="6">
    <location>
        <begin position="586"/>
        <end position="637"/>
    </location>
</feature>
<dbReference type="GO" id="GO:0005576">
    <property type="term" value="C:extracellular region"/>
    <property type="evidence" value="ECO:0007669"/>
    <property type="project" value="InterPro"/>
</dbReference>
<dbReference type="Pfam" id="PF00084">
    <property type="entry name" value="Sushi"/>
    <property type="match status" value="11"/>
</dbReference>
<feature type="domain" description="Sushi" evidence="6">
    <location>
        <begin position="62"/>
        <end position="127"/>
    </location>
</feature>
<proteinExistence type="predicted"/>
<accession>A0A1I7SMV3</accession>
<feature type="domain" description="Sushi" evidence="6">
    <location>
        <begin position="129"/>
        <end position="198"/>
    </location>
</feature>
<feature type="chain" id="PRO_5009306342" evidence="5">
    <location>
        <begin position="21"/>
        <end position="1361"/>
    </location>
</feature>
<organism evidence="8 9">
    <name type="scientific">Bursaphelenchus xylophilus</name>
    <name type="common">Pinewood nematode worm</name>
    <name type="synonym">Aphelenchoides xylophilus</name>
    <dbReference type="NCBI Taxonomy" id="6326"/>
    <lineage>
        <taxon>Eukaryota</taxon>
        <taxon>Metazoa</taxon>
        <taxon>Ecdysozoa</taxon>
        <taxon>Nematoda</taxon>
        <taxon>Chromadorea</taxon>
        <taxon>Rhabditida</taxon>
        <taxon>Tylenchina</taxon>
        <taxon>Tylenchomorpha</taxon>
        <taxon>Aphelenchoidea</taxon>
        <taxon>Aphelenchoididae</taxon>
        <taxon>Bursaphelenchus</taxon>
    </lineage>
</organism>
<comment type="caution">
    <text evidence="4">Lacks conserved residue(s) required for the propagation of feature annotation.</text>
</comment>
<dbReference type="Proteomes" id="UP000095284">
    <property type="component" value="Unplaced"/>
</dbReference>
<feature type="disulfide bond" evidence="4">
    <location>
        <begin position="1259"/>
        <end position="1286"/>
    </location>
</feature>
<dbReference type="Gene3D" id="2.10.70.10">
    <property type="entry name" value="Complement Module, domain 1"/>
    <property type="match status" value="13"/>
</dbReference>
<dbReference type="eggNOG" id="KOG4297">
    <property type="taxonomic scope" value="Eukaryota"/>
</dbReference>
<feature type="domain" description="Sushi" evidence="6">
    <location>
        <begin position="199"/>
        <end position="256"/>
    </location>
</feature>
<evidence type="ECO:0000259" key="7">
    <source>
        <dbReference type="PROSITE" id="PS51390"/>
    </source>
</evidence>
<feature type="disulfide bond" evidence="4">
    <location>
        <begin position="227"/>
        <end position="254"/>
    </location>
</feature>
<feature type="domain" description="Sushi" evidence="6">
    <location>
        <begin position="1162"/>
        <end position="1220"/>
    </location>
</feature>
<keyword evidence="4" id="KW-0768">Sushi</keyword>
<reference evidence="9" key="1">
    <citation type="submission" date="2016-11" db="UniProtKB">
        <authorList>
            <consortium name="WormBaseParasite"/>
        </authorList>
    </citation>
    <scope>IDENTIFICATION</scope>
</reference>
<dbReference type="WBParaSite" id="BXY_1438900.1">
    <property type="protein sequence ID" value="BXY_1438900.1"/>
    <property type="gene ID" value="BXY_1438900"/>
</dbReference>
<feature type="domain" description="Sushi" evidence="6">
    <location>
        <begin position="1288"/>
        <end position="1349"/>
    </location>
</feature>
<evidence type="ECO:0000313" key="9">
    <source>
        <dbReference type="WBParaSite" id="BXY_1438900.1"/>
    </source>
</evidence>
<feature type="disulfide bond" evidence="4">
    <location>
        <begin position="285"/>
        <end position="312"/>
    </location>
</feature>
<evidence type="ECO:0000256" key="1">
    <source>
        <dbReference type="ARBA" id="ARBA00022729"/>
    </source>
</evidence>
<evidence type="ECO:0000256" key="4">
    <source>
        <dbReference type="PROSITE-ProRule" id="PRU00302"/>
    </source>
</evidence>
<feature type="domain" description="Sushi" evidence="6">
    <location>
        <begin position="315"/>
        <end position="372"/>
    </location>
</feature>
<evidence type="ECO:0000256" key="2">
    <source>
        <dbReference type="ARBA" id="ARBA00022737"/>
    </source>
</evidence>
<evidence type="ECO:0000256" key="3">
    <source>
        <dbReference type="ARBA" id="ARBA00023157"/>
    </source>
</evidence>
<dbReference type="InterPro" id="IPR000436">
    <property type="entry name" value="Sushi_SCR_CCP_dom"/>
</dbReference>